<accession>A0A177ILR4</accession>
<dbReference type="InterPro" id="IPR027417">
    <property type="entry name" value="P-loop_NTPase"/>
</dbReference>
<dbReference type="CDD" id="cd02440">
    <property type="entry name" value="AdoMet_MTases"/>
    <property type="match status" value="1"/>
</dbReference>
<dbReference type="InterPro" id="IPR014001">
    <property type="entry name" value="Helicase_ATP-bd"/>
</dbReference>
<dbReference type="Gene3D" id="3.40.50.150">
    <property type="entry name" value="Vaccinia Virus protein VP39"/>
    <property type="match status" value="1"/>
</dbReference>
<dbReference type="GO" id="GO:0008170">
    <property type="term" value="F:N-methyltransferase activity"/>
    <property type="evidence" value="ECO:0007669"/>
    <property type="project" value="InterPro"/>
</dbReference>
<evidence type="ECO:0000313" key="3">
    <source>
        <dbReference type="EMBL" id="OAH29783.1"/>
    </source>
</evidence>
<dbReference type="InterPro" id="IPR001650">
    <property type="entry name" value="Helicase_C-like"/>
</dbReference>
<reference evidence="4" key="1">
    <citation type="submission" date="2016-02" db="EMBL/GenBank/DDBJ databases">
        <authorList>
            <person name="Kaur G."/>
            <person name="Nair G.R."/>
            <person name="Mayilraj S."/>
        </authorList>
    </citation>
    <scope>NUCLEOTIDE SEQUENCE [LARGE SCALE GENOMIC DNA]</scope>
    <source>
        <strain evidence="4">GA-15</strain>
    </source>
</reference>
<dbReference type="EMBL" id="LSTQ01000011">
    <property type="protein sequence ID" value="OAH29783.1"/>
    <property type="molecule type" value="Genomic_DNA"/>
</dbReference>
<name>A0A177ILR4_9CORY</name>
<dbReference type="PRINTS" id="PR00507">
    <property type="entry name" value="N12N6MTFRASE"/>
</dbReference>
<comment type="caution">
    <text evidence="3">The sequence shown here is derived from an EMBL/GenBank/DDBJ whole genome shotgun (WGS) entry which is preliminary data.</text>
</comment>
<dbReference type="InterPro" id="IPR003356">
    <property type="entry name" value="DNA_methylase_A-5"/>
</dbReference>
<sequence>MDIRDNQRSATEDELRVLRNYRSWGSFPQLFNDNDPAYALQRAELQTLLTDEEYQSARSTITTAFYTPPEISQALWNGLETAGFSQGRVLEPGVGTGGFVASAPDGAHMVGVERDAMSALIANALYPDAQIRREDFADTQAEDNSFDVAIGNVPFSQTVPYDPARNRAGLSTHNYFISKSIDLTAPGGYVAVISSQHSADSAGRGTSVQQLLTDRADFITGVRLPGGRHGAFSDYAGTEAGTDVLVFRVREDGQEPSETTLKFREKTDLTIGDTTKRINRFFADNPDHVLGTWQEVSGRFGKELAVQGESEQQLGNALSQILTRDITAAVEQGYGHTATSTANEHLDVSGLITQSREDMQHTIGAMRYVENDEGAIEFEQLKLVDHQEQWVPVKCAKKYVNEWVNLIDLRDTTQSVLRACREGNEGELAPLRQLLNEQYDSYVDTYGPINRFEVKKPAPLTEEKIATEFDKLQERWRKQNPVDDRPFEGQLPDEVATELYEKASTNSAREKHIQRHIGQALRNDPYILAVRSLEHYDAQTGEATKGTLFYTNPLRTLDEPAQVESARDAVAQARNHGLDMTLETFASLLGSDDIDAVERDITADKVAFRNPNNPQEWVPGAKYLSGQVKNKLEAAQQAAEKDPRFQPNVDALREVLPEKITSGITMSLGATWIPTDIYQEFIGETLGINKNRHHTIQLSNSNDTWYLKLDETFGNEYPEADMKFGVRAANAMGEFNFSDKNFERYSHAGIAHRGLSSTVYSAQQCIVDVMNMKAPQLNLSKEVKDKQGIPEHRTVIHRRASQFAGTKADALVDHFSQWVTKAPERYQRLIDTYNEKFNSYVAPHYDGSYRELPGLSENFTPFSYQRNAVERMMNEPGVLLNHVVGAGKTGSMLMGAMELKRAGIAQQPWLVVPQHIVEQVGIDAKRWYPGANVLIGNPSETPSHQREDRNMLLAQAASGDWDLVIVSDNAFKAAPMSPDYLRQYRDKQVEQYEGDLRKVAMATNPDRNHEKDIQQKRDSFVQTMNRRIDKAAKHPGIYWEDTQADYLIVDEAHNYKNLQRISNLRDLQEAGSDRAQDMDMKLDYLRTKNGTDRPTVTFATGTPIANSIGELYTMTHYLAPQVLDELGLSGVNSWAHNFTGRKTEIGFSPGGRIRPETRISMYENVGELAQSLSSAVDTVTRNDITVDLPELRTGQNITISFDTDQQTQDLIQDLNWREAHQPDTPDAAKIDNPLKIINDGKAASLDPRLANLPYTPGVGRIAEVTNTIVEEWHSTKNTEYLDQQGETSPNKGGLQIVFCDRGTPKPDGSFSIYEAIREELADKGMDKDRIAFIHEWENDRTRLWEKCNNGQIDVLIANTAKMATGANIQSRAVALHHVDVPWRPADLEQREGRILRQGNQNDNVAIYNYVGKGTYDGHSWATVERKQRYINQIWNADRSMRSMQPIEADGLNAVAHNKAIATGNEDFVKEAELSAKVERLEAAAGEHAAVAASNKNQRKKAVNDIKLESATVERLKPLAEPANRWTETPLENRTWHFGNSTQTSRDDASKAMIGQLYEVFKSRDTQYTNIGEIGGVPFKARFSATYMSVVIDSPAGSVGGEIESYIIDPSRAHSGIAPKDIESKQRGLLQSMENVTRNIDSRLTSVQSRIDANKQLIETIDNAPELAEFPDQAELDSARNELREVKHRLSEFSNSDAEKQRKQEYQSRLQAQGRTDGFSLALNPTSYMREEGMLTHPNAKPLEPATAVGLLEPESGQFDTTNMTTTPESALDTSLIEGDFDGVFYTGHTDLDYTDESIWTMEEEHDDGNEMDQ</sequence>
<dbReference type="SMART" id="SM00487">
    <property type="entry name" value="DEXDc"/>
    <property type="match status" value="1"/>
</dbReference>
<evidence type="ECO:0000256" key="1">
    <source>
        <dbReference type="SAM" id="MobiDB-lite"/>
    </source>
</evidence>
<feature type="region of interest" description="Disordered" evidence="1">
    <location>
        <begin position="1689"/>
        <end position="1710"/>
    </location>
</feature>
<feature type="domain" description="Helicase ATP-binding" evidence="2">
    <location>
        <begin position="857"/>
        <end position="1134"/>
    </location>
</feature>
<proteinExistence type="predicted"/>
<feature type="compositionally biased region" description="Basic and acidic residues" evidence="1">
    <location>
        <begin position="1689"/>
        <end position="1705"/>
    </location>
</feature>
<organism evidence="3 4">
    <name type="scientific">Corynebacterium stationis</name>
    <dbReference type="NCBI Taxonomy" id="1705"/>
    <lineage>
        <taxon>Bacteria</taxon>
        <taxon>Bacillati</taxon>
        <taxon>Actinomycetota</taxon>
        <taxon>Actinomycetes</taxon>
        <taxon>Mycobacteriales</taxon>
        <taxon>Corynebacteriaceae</taxon>
        <taxon>Corynebacterium</taxon>
    </lineage>
</organism>
<dbReference type="PANTHER" id="PTHR41313:SF1">
    <property type="entry name" value="DNA METHYLASE ADENINE-SPECIFIC DOMAIN-CONTAINING PROTEIN"/>
    <property type="match status" value="1"/>
</dbReference>
<dbReference type="Pfam" id="PF00271">
    <property type="entry name" value="Helicase_C"/>
    <property type="match status" value="1"/>
</dbReference>
<dbReference type="PANTHER" id="PTHR41313">
    <property type="entry name" value="ADENINE-SPECIFIC METHYLTRANSFERASE"/>
    <property type="match status" value="1"/>
</dbReference>
<dbReference type="SUPFAM" id="SSF52540">
    <property type="entry name" value="P-loop containing nucleoside triphosphate hydrolases"/>
    <property type="match status" value="2"/>
</dbReference>
<gene>
    <name evidence="3" type="ORF">AYJ05_11525</name>
</gene>
<dbReference type="Proteomes" id="UP000076947">
    <property type="component" value="Unassembled WGS sequence"/>
</dbReference>
<dbReference type="RefSeq" id="WP_066839330.1">
    <property type="nucleotide sequence ID" value="NZ_LSTQ01000011.1"/>
</dbReference>
<dbReference type="InterPro" id="IPR029063">
    <property type="entry name" value="SAM-dependent_MTases_sf"/>
</dbReference>
<dbReference type="InterPro" id="IPR052933">
    <property type="entry name" value="DNA_Protect_Modify"/>
</dbReference>
<dbReference type="Gene3D" id="3.40.50.300">
    <property type="entry name" value="P-loop containing nucleotide triphosphate hydrolases"/>
    <property type="match status" value="2"/>
</dbReference>
<dbReference type="GO" id="GO:0003677">
    <property type="term" value="F:DNA binding"/>
    <property type="evidence" value="ECO:0007669"/>
    <property type="project" value="InterPro"/>
</dbReference>
<dbReference type="SUPFAM" id="SSF53335">
    <property type="entry name" value="S-adenosyl-L-methionine-dependent methyltransferases"/>
    <property type="match status" value="1"/>
</dbReference>
<keyword evidence="4" id="KW-1185">Reference proteome</keyword>
<protein>
    <recommendedName>
        <fullName evidence="2">Helicase ATP-binding domain-containing protein</fullName>
    </recommendedName>
</protein>
<dbReference type="Pfam" id="PF02384">
    <property type="entry name" value="N6_Mtase"/>
    <property type="match status" value="1"/>
</dbReference>
<evidence type="ECO:0000313" key="4">
    <source>
        <dbReference type="Proteomes" id="UP000076947"/>
    </source>
</evidence>
<evidence type="ECO:0000259" key="2">
    <source>
        <dbReference type="SMART" id="SM00487"/>
    </source>
</evidence>